<dbReference type="CDD" id="cd11599">
    <property type="entry name" value="HDAC_classII_2"/>
    <property type="match status" value="1"/>
</dbReference>
<evidence type="ECO:0000256" key="1">
    <source>
        <dbReference type="ARBA" id="ARBA00005947"/>
    </source>
</evidence>
<dbReference type="Gene3D" id="3.40.800.20">
    <property type="entry name" value="Histone deacetylase domain"/>
    <property type="match status" value="1"/>
</dbReference>
<dbReference type="STRING" id="670307.HYPDE_28623"/>
<reference evidence="3 4" key="1">
    <citation type="journal article" date="2013" name="Genome Announc.">
        <title>Genome sequences for three denitrifying bacterial strains isolated from a uranium- and nitrate-contaminated subsurface environment.</title>
        <authorList>
            <person name="Venkatramanan R."/>
            <person name="Prakash O."/>
            <person name="Woyke T."/>
            <person name="Chain P."/>
            <person name="Goodwin L.A."/>
            <person name="Watson D."/>
            <person name="Brooks S."/>
            <person name="Kostka J.E."/>
            <person name="Green S.J."/>
        </authorList>
    </citation>
    <scope>NUCLEOTIDE SEQUENCE [LARGE SCALE GENOMIC DNA]</scope>
    <source>
        <strain evidence="3 4">1NES1</strain>
    </source>
</reference>
<dbReference type="Proteomes" id="UP000005952">
    <property type="component" value="Chromosome"/>
</dbReference>
<dbReference type="GO" id="GO:0004407">
    <property type="term" value="F:histone deacetylase activity"/>
    <property type="evidence" value="ECO:0007669"/>
    <property type="project" value="TreeGrafter"/>
</dbReference>
<comment type="similarity">
    <text evidence="1">Belongs to the histone deacetylase family.</text>
</comment>
<dbReference type="PANTHER" id="PTHR10625">
    <property type="entry name" value="HISTONE DEACETYLASE HDAC1-RELATED"/>
    <property type="match status" value="1"/>
</dbReference>
<evidence type="ECO:0000313" key="4">
    <source>
        <dbReference type="Proteomes" id="UP000005952"/>
    </source>
</evidence>
<sequence length="314" mass="34597">MTTLLITHPAFLQHDTGEGHPERPDRMRAIDKVLQDARFSELRRREAPLRADDTDYIALAHRKDYVQALSRLSEQITEGYRHIDGDTVVSPGTWEAARRAVGAGLDAVDQVVRGDASNAFCQVRPPGHHAETNHAMGFCLFNNIAIAAHYARAKHGLERVAVVDFDVHHGNGTQEIFWSDKNLFYGSTHQMPLFPGTGALQETGVGNIFNAPLRAGDGREHFEEAFRDRILGPLHNFAPDMVLISAGFDAHRRDPLGGLELVEDDFRWATEAVAEVARRHANGRIVSMLEGGYDLKGLAQSVAAHVSTLMQAGA</sequence>
<name>N0B1P4_9HYPH</name>
<dbReference type="SUPFAM" id="SSF52768">
    <property type="entry name" value="Arginase/deacetylase"/>
    <property type="match status" value="1"/>
</dbReference>
<protein>
    <submittedName>
        <fullName evidence="3">Histone deacetylase superfamily protein</fullName>
    </submittedName>
</protein>
<dbReference type="InterPro" id="IPR023696">
    <property type="entry name" value="Ureohydrolase_dom_sf"/>
</dbReference>
<dbReference type="PRINTS" id="PR01270">
    <property type="entry name" value="HDASUPER"/>
</dbReference>
<proteinExistence type="inferred from homology"/>
<dbReference type="RefSeq" id="WP_015597441.1">
    <property type="nucleotide sequence ID" value="NC_021172.1"/>
</dbReference>
<organism evidence="3 4">
    <name type="scientific">Hyphomicrobium denitrificans 1NES1</name>
    <dbReference type="NCBI Taxonomy" id="670307"/>
    <lineage>
        <taxon>Bacteria</taxon>
        <taxon>Pseudomonadati</taxon>
        <taxon>Pseudomonadota</taxon>
        <taxon>Alphaproteobacteria</taxon>
        <taxon>Hyphomicrobiales</taxon>
        <taxon>Hyphomicrobiaceae</taxon>
        <taxon>Hyphomicrobium</taxon>
    </lineage>
</organism>
<dbReference type="OrthoDB" id="9808367at2"/>
<accession>N0B1P4</accession>
<dbReference type="InterPro" id="IPR000286">
    <property type="entry name" value="HDACs"/>
</dbReference>
<dbReference type="AlphaFoldDB" id="N0B1P4"/>
<dbReference type="InterPro" id="IPR023801">
    <property type="entry name" value="His_deacetylse_dom"/>
</dbReference>
<dbReference type="EMBL" id="CP005587">
    <property type="protein sequence ID" value="AGK57404.1"/>
    <property type="molecule type" value="Genomic_DNA"/>
</dbReference>
<dbReference type="KEGG" id="hdt:HYPDE_28623"/>
<feature type="domain" description="Histone deacetylase" evidence="2">
    <location>
        <begin position="20"/>
        <end position="309"/>
    </location>
</feature>
<dbReference type="Pfam" id="PF00850">
    <property type="entry name" value="Hist_deacetyl"/>
    <property type="match status" value="1"/>
</dbReference>
<dbReference type="GO" id="GO:0040029">
    <property type="term" value="P:epigenetic regulation of gene expression"/>
    <property type="evidence" value="ECO:0007669"/>
    <property type="project" value="TreeGrafter"/>
</dbReference>
<keyword evidence="4" id="KW-1185">Reference proteome</keyword>
<dbReference type="PANTHER" id="PTHR10625:SF10">
    <property type="entry name" value="HISTONE DEACETYLASE HDAC1"/>
    <property type="match status" value="1"/>
</dbReference>
<evidence type="ECO:0000259" key="2">
    <source>
        <dbReference type="Pfam" id="PF00850"/>
    </source>
</evidence>
<gene>
    <name evidence="3" type="ORF">HYPDE_28623</name>
</gene>
<evidence type="ECO:0000313" key="3">
    <source>
        <dbReference type="EMBL" id="AGK57404.1"/>
    </source>
</evidence>
<dbReference type="eggNOG" id="COG0123">
    <property type="taxonomic scope" value="Bacteria"/>
</dbReference>
<dbReference type="InterPro" id="IPR037138">
    <property type="entry name" value="His_deacetylse_dom_sf"/>
</dbReference>
<dbReference type="HOGENOM" id="CLU_007727_8_1_5"/>